<protein>
    <submittedName>
        <fullName evidence="7">Uncharacterized protein</fullName>
    </submittedName>
</protein>
<keyword evidence="2" id="KW-0479">Metal-binding</keyword>
<dbReference type="InterPro" id="IPR052152">
    <property type="entry name" value="LPR1/LPR2"/>
</dbReference>
<dbReference type="Gene3D" id="2.60.40.420">
    <property type="entry name" value="Cupredoxins - blue copper proteins"/>
    <property type="match status" value="1"/>
</dbReference>
<gene>
    <name evidence="7" type="ORF">BUALT_Bualt05G0113800</name>
</gene>
<reference evidence="7" key="1">
    <citation type="submission" date="2019-10" db="EMBL/GenBank/DDBJ databases">
        <authorList>
            <person name="Zhang R."/>
            <person name="Pan Y."/>
            <person name="Wang J."/>
            <person name="Ma R."/>
            <person name="Yu S."/>
        </authorList>
    </citation>
    <scope>NUCLEOTIDE SEQUENCE</scope>
    <source>
        <strain evidence="7">LA-IB0</strain>
        <tissue evidence="7">Leaf</tissue>
    </source>
</reference>
<evidence type="ECO:0000313" key="8">
    <source>
        <dbReference type="Proteomes" id="UP000826271"/>
    </source>
</evidence>
<name>A0AAV6XR63_9LAMI</name>
<evidence type="ECO:0000256" key="1">
    <source>
        <dbReference type="ARBA" id="ARBA00001935"/>
    </source>
</evidence>
<keyword evidence="4" id="KW-0560">Oxidoreductase</keyword>
<dbReference type="GO" id="GO:0016036">
    <property type="term" value="P:cellular response to phosphate starvation"/>
    <property type="evidence" value="ECO:0007669"/>
    <property type="project" value="InterPro"/>
</dbReference>
<organism evidence="7 8">
    <name type="scientific">Buddleja alternifolia</name>
    <dbReference type="NCBI Taxonomy" id="168488"/>
    <lineage>
        <taxon>Eukaryota</taxon>
        <taxon>Viridiplantae</taxon>
        <taxon>Streptophyta</taxon>
        <taxon>Embryophyta</taxon>
        <taxon>Tracheophyta</taxon>
        <taxon>Spermatophyta</taxon>
        <taxon>Magnoliopsida</taxon>
        <taxon>eudicotyledons</taxon>
        <taxon>Gunneridae</taxon>
        <taxon>Pentapetalae</taxon>
        <taxon>asterids</taxon>
        <taxon>lamiids</taxon>
        <taxon>Lamiales</taxon>
        <taxon>Scrophulariaceae</taxon>
        <taxon>Buddlejeae</taxon>
        <taxon>Buddleja</taxon>
    </lineage>
</organism>
<keyword evidence="8" id="KW-1185">Reference proteome</keyword>
<evidence type="ECO:0000256" key="5">
    <source>
        <dbReference type="ARBA" id="ARBA00023008"/>
    </source>
</evidence>
<comment type="caution">
    <text evidence="7">The sequence shown here is derived from an EMBL/GenBank/DDBJ whole genome shotgun (WGS) entry which is preliminary data.</text>
</comment>
<evidence type="ECO:0000256" key="3">
    <source>
        <dbReference type="ARBA" id="ARBA00022729"/>
    </source>
</evidence>
<comment type="cofactor">
    <cofactor evidence="1">
        <name>Cu cation</name>
        <dbReference type="ChEBI" id="CHEBI:23378"/>
    </cofactor>
</comment>
<accession>A0AAV6XR63</accession>
<sequence length="273" mass="31606">MVGIEKLLVLELISRLVLVGVAIAWGGDDKLIRVSQLEMFVDEVPDMAWIKGFEALNGFPLPMSLHIGMFHRKWSEVRLGQRKSITTTIFHIPGYYRWYHDHAMELTRVNLLGLVRAYIIRQPRVELPLGLPYDEEFDRPLVVFDRSFRTNGSIFINSTENNPSIHPQWQPEYFGDAIIVNGKAWPHMIIRWRKYMFRIINASNARYFKFYFNNGLGFIHMASDSAYNESPVMLKKILLASSEIDDVVVDFSESNSLSAILSNDAPYPYLPFR</sequence>
<evidence type="ECO:0000256" key="2">
    <source>
        <dbReference type="ARBA" id="ARBA00022723"/>
    </source>
</evidence>
<dbReference type="SUPFAM" id="SSF49503">
    <property type="entry name" value="Cupredoxins"/>
    <property type="match status" value="1"/>
</dbReference>
<evidence type="ECO:0000256" key="4">
    <source>
        <dbReference type="ARBA" id="ARBA00023002"/>
    </source>
</evidence>
<dbReference type="InterPro" id="IPR008972">
    <property type="entry name" value="Cupredoxin"/>
</dbReference>
<dbReference type="PANTHER" id="PTHR48461">
    <property type="entry name" value="MULTICOPPER OXIDASE LPR1-LIKE"/>
    <property type="match status" value="1"/>
</dbReference>
<keyword evidence="6" id="KW-0325">Glycoprotein</keyword>
<dbReference type="GO" id="GO:0016491">
    <property type="term" value="F:oxidoreductase activity"/>
    <property type="evidence" value="ECO:0007669"/>
    <property type="project" value="UniProtKB-KW"/>
</dbReference>
<evidence type="ECO:0000256" key="6">
    <source>
        <dbReference type="ARBA" id="ARBA00023180"/>
    </source>
</evidence>
<evidence type="ECO:0000313" key="7">
    <source>
        <dbReference type="EMBL" id="KAG8382789.1"/>
    </source>
</evidence>
<dbReference type="CDD" id="cd13868">
    <property type="entry name" value="CuRO_2_CotA_like"/>
    <property type="match status" value="1"/>
</dbReference>
<dbReference type="AlphaFoldDB" id="A0AAV6XR63"/>
<keyword evidence="3" id="KW-0732">Signal</keyword>
<dbReference type="Proteomes" id="UP000826271">
    <property type="component" value="Unassembled WGS sequence"/>
</dbReference>
<dbReference type="PANTHER" id="PTHR48461:SF1">
    <property type="entry name" value="MULTICOPPER OXIDASE LPR1-LIKE"/>
    <property type="match status" value="1"/>
</dbReference>
<proteinExistence type="predicted"/>
<dbReference type="EMBL" id="WHWC01000005">
    <property type="protein sequence ID" value="KAG8382789.1"/>
    <property type="molecule type" value="Genomic_DNA"/>
</dbReference>
<keyword evidence="5" id="KW-0186">Copper</keyword>
<dbReference type="GO" id="GO:0046872">
    <property type="term" value="F:metal ion binding"/>
    <property type="evidence" value="ECO:0007669"/>
    <property type="project" value="UniProtKB-KW"/>
</dbReference>